<dbReference type="Gene3D" id="1.10.10.10">
    <property type="entry name" value="Winged helix-like DNA-binding domain superfamily/Winged helix DNA-binding domain"/>
    <property type="match status" value="1"/>
</dbReference>
<dbReference type="InterPro" id="IPR029063">
    <property type="entry name" value="SAM-dependent_MTases_sf"/>
</dbReference>
<evidence type="ECO:0000313" key="6">
    <source>
        <dbReference type="EMBL" id="KAK1764059.1"/>
    </source>
</evidence>
<keyword evidence="2" id="KW-0808">Transferase</keyword>
<protein>
    <submittedName>
        <fullName evidence="6">S-adenosyl-L-methionine-dependent methyltransferase</fullName>
    </submittedName>
</protein>
<dbReference type="SUPFAM" id="SSF46785">
    <property type="entry name" value="Winged helix' DNA-binding domain"/>
    <property type="match status" value="1"/>
</dbReference>
<evidence type="ECO:0000256" key="2">
    <source>
        <dbReference type="ARBA" id="ARBA00022679"/>
    </source>
</evidence>
<dbReference type="PROSITE" id="PS51683">
    <property type="entry name" value="SAM_OMT_II"/>
    <property type="match status" value="1"/>
</dbReference>
<reference evidence="6" key="1">
    <citation type="submission" date="2023-06" db="EMBL/GenBank/DDBJ databases">
        <title>Genome-scale phylogeny and comparative genomics of the fungal order Sordariales.</title>
        <authorList>
            <consortium name="Lawrence Berkeley National Laboratory"/>
            <person name="Hensen N."/>
            <person name="Bonometti L."/>
            <person name="Westerberg I."/>
            <person name="Brannstrom I.O."/>
            <person name="Guillou S."/>
            <person name="Cros-Aarteil S."/>
            <person name="Calhoun S."/>
            <person name="Haridas S."/>
            <person name="Kuo A."/>
            <person name="Mondo S."/>
            <person name="Pangilinan J."/>
            <person name="Riley R."/>
            <person name="Labutti K."/>
            <person name="Andreopoulos B."/>
            <person name="Lipzen A."/>
            <person name="Chen C."/>
            <person name="Yanf M."/>
            <person name="Daum C."/>
            <person name="Ng V."/>
            <person name="Clum A."/>
            <person name="Steindorff A."/>
            <person name="Ohm R."/>
            <person name="Martin F."/>
            <person name="Silar P."/>
            <person name="Natvig D."/>
            <person name="Lalanne C."/>
            <person name="Gautier V."/>
            <person name="Ament-Velasquez S.L."/>
            <person name="Kruys A."/>
            <person name="Hutchinson M.I."/>
            <person name="Powell A.J."/>
            <person name="Barry K."/>
            <person name="Miller A.N."/>
            <person name="Grigoriev I.V."/>
            <person name="Debuchy R."/>
            <person name="Gladieux P."/>
            <person name="Thoren M.H."/>
            <person name="Johannesson H."/>
        </authorList>
    </citation>
    <scope>NUCLEOTIDE SEQUENCE</scope>
    <source>
        <strain evidence="6">8032-3</strain>
    </source>
</reference>
<dbReference type="PANTHER" id="PTHR43712">
    <property type="entry name" value="PUTATIVE (AFU_ORTHOLOGUE AFUA_4G14580)-RELATED"/>
    <property type="match status" value="1"/>
</dbReference>
<evidence type="ECO:0000259" key="5">
    <source>
        <dbReference type="Pfam" id="PF00891"/>
    </source>
</evidence>
<comment type="caution">
    <text evidence="6">The sequence shown here is derived from an EMBL/GenBank/DDBJ whole genome shotgun (WGS) entry which is preliminary data.</text>
</comment>
<accession>A0AAJ0BVW2</accession>
<dbReference type="EMBL" id="MU839022">
    <property type="protein sequence ID" value="KAK1764059.1"/>
    <property type="molecule type" value="Genomic_DNA"/>
</dbReference>
<feature type="domain" description="O-methyltransferase C-terminal" evidence="5">
    <location>
        <begin position="318"/>
        <end position="465"/>
    </location>
</feature>
<evidence type="ECO:0000256" key="3">
    <source>
        <dbReference type="ARBA" id="ARBA00022691"/>
    </source>
</evidence>
<dbReference type="InterPro" id="IPR036390">
    <property type="entry name" value="WH_DNA-bd_sf"/>
</dbReference>
<dbReference type="Proteomes" id="UP001244011">
    <property type="component" value="Unassembled WGS sequence"/>
</dbReference>
<dbReference type="InterPro" id="IPR036388">
    <property type="entry name" value="WH-like_DNA-bd_sf"/>
</dbReference>
<dbReference type="SUPFAM" id="SSF53335">
    <property type="entry name" value="S-adenosyl-L-methionine-dependent methyltransferases"/>
    <property type="match status" value="1"/>
</dbReference>
<dbReference type="RefSeq" id="XP_060280272.1">
    <property type="nucleotide sequence ID" value="XM_060426219.1"/>
</dbReference>
<name>A0AAJ0BVW2_9PEZI</name>
<organism evidence="6 7">
    <name type="scientific">Phialemonium atrogriseum</name>
    <dbReference type="NCBI Taxonomy" id="1093897"/>
    <lineage>
        <taxon>Eukaryota</taxon>
        <taxon>Fungi</taxon>
        <taxon>Dikarya</taxon>
        <taxon>Ascomycota</taxon>
        <taxon>Pezizomycotina</taxon>
        <taxon>Sordariomycetes</taxon>
        <taxon>Sordariomycetidae</taxon>
        <taxon>Cephalothecales</taxon>
        <taxon>Cephalothecaceae</taxon>
        <taxon>Phialemonium</taxon>
    </lineage>
</organism>
<evidence type="ECO:0000256" key="4">
    <source>
        <dbReference type="SAM" id="MobiDB-lite"/>
    </source>
</evidence>
<gene>
    <name evidence="6" type="ORF">QBC33DRAFT_517983</name>
</gene>
<feature type="region of interest" description="Disordered" evidence="4">
    <location>
        <begin position="510"/>
        <end position="548"/>
    </location>
</feature>
<proteinExistence type="predicted"/>
<dbReference type="PANTHER" id="PTHR43712:SF16">
    <property type="entry name" value="O-METHYLTRANSFERASE ELCB"/>
    <property type="match status" value="1"/>
</dbReference>
<feature type="compositionally biased region" description="Low complexity" evidence="4">
    <location>
        <begin position="510"/>
        <end position="521"/>
    </location>
</feature>
<dbReference type="GeneID" id="85309406"/>
<dbReference type="Pfam" id="PF00891">
    <property type="entry name" value="Methyltransf_2"/>
    <property type="match status" value="1"/>
</dbReference>
<feature type="compositionally biased region" description="Basic and acidic residues" evidence="4">
    <location>
        <begin position="537"/>
        <end position="548"/>
    </location>
</feature>
<dbReference type="GO" id="GO:0008171">
    <property type="term" value="F:O-methyltransferase activity"/>
    <property type="evidence" value="ECO:0007669"/>
    <property type="project" value="InterPro"/>
</dbReference>
<keyword evidence="7" id="KW-1185">Reference proteome</keyword>
<dbReference type="InterPro" id="IPR001077">
    <property type="entry name" value="COMT_C"/>
</dbReference>
<evidence type="ECO:0000256" key="1">
    <source>
        <dbReference type="ARBA" id="ARBA00022603"/>
    </source>
</evidence>
<dbReference type="Gene3D" id="3.40.50.150">
    <property type="entry name" value="Vaccinia Virus protein VP39"/>
    <property type="match status" value="1"/>
</dbReference>
<feature type="region of interest" description="Disordered" evidence="4">
    <location>
        <begin position="1"/>
        <end position="52"/>
    </location>
</feature>
<evidence type="ECO:0000313" key="7">
    <source>
        <dbReference type="Proteomes" id="UP001244011"/>
    </source>
</evidence>
<sequence length="548" mass="59871">MAKFRLSSLFSGSSSSNGSADVKKQNRRSFSGLSARSPRKPRQEDSQSDGTTLAALPADAAEESPSRMVALAQTITRETEKFEAYFKANGLPLPSFDAQAPADLPRLPKEIQKSRQDIIFATKQLRDLAVGPRESVRWGTWGHLDVLALQILNHFGIPKLVPVDGTITLSELQTKTPLDPVNLARIMRVGITNNIFAEPSPGVIAHTAASRVMAEDEDLQAWVGFNTEDIFPASAHVLQALQRYPEAIHLTQTGFNFAFDTVDKEPMFVTFGKDPARAKRMGRAMASLTGGEGYELSYLVDVENGGYDFGAVDAAEGTFVDIGGSHGFVCVDLAKRYKNMKFVVQDLQKTVDSAPKPISEDAQMAERITLQAHDFFTEQPVKGADVYFFRWIIHNYSNPYAVKILRALIPALKPGARVLINDNCLSEAGSENPWDEARMHRMDLVMLALLNAQERTEAEFRELFRTVDEGFVFKGATRPPGSRMSIVEAVWRPDLVEGAAEEPAAAAAAAAATVTTADEQAVGAPSEDKAEELEPAGEPKSEPETAKV</sequence>
<keyword evidence="1 6" id="KW-0489">Methyltransferase</keyword>
<dbReference type="GO" id="GO:0032259">
    <property type="term" value="P:methylation"/>
    <property type="evidence" value="ECO:0007669"/>
    <property type="project" value="UniProtKB-KW"/>
</dbReference>
<keyword evidence="3" id="KW-0949">S-adenosyl-L-methionine</keyword>
<dbReference type="AlphaFoldDB" id="A0AAJ0BVW2"/>
<feature type="compositionally biased region" description="Low complexity" evidence="4">
    <location>
        <begin position="1"/>
        <end position="19"/>
    </location>
</feature>
<dbReference type="InterPro" id="IPR016461">
    <property type="entry name" value="COMT-like"/>
</dbReference>